<gene>
    <name evidence="6" type="ORF">AB0E61_11165</name>
</gene>
<feature type="compositionally biased region" description="Low complexity" evidence="2">
    <location>
        <begin position="122"/>
        <end position="139"/>
    </location>
</feature>
<dbReference type="Pfam" id="PF13399">
    <property type="entry name" value="LytR_C"/>
    <property type="match status" value="1"/>
</dbReference>
<dbReference type="Pfam" id="PF03816">
    <property type="entry name" value="LytR_cpsA_psr"/>
    <property type="match status" value="1"/>
</dbReference>
<feature type="transmembrane region" description="Helical" evidence="3">
    <location>
        <begin position="269"/>
        <end position="288"/>
    </location>
</feature>
<comment type="caution">
    <text evidence="6">The sequence shown here is derived from an EMBL/GenBank/DDBJ whole genome shotgun (WGS) entry which is preliminary data.</text>
</comment>
<dbReference type="RefSeq" id="WP_030283846.1">
    <property type="nucleotide sequence ID" value="NZ_JBEZVI010000007.1"/>
</dbReference>
<protein>
    <submittedName>
        <fullName evidence="6">LytR C-terminal domain-containing protein</fullName>
    </submittedName>
</protein>
<sequence length="640" mass="67874">MTDRQDPYGPQDPYTPDPYAQERRQGRQEYTYDAYGQPVHQDTAPGQEPHHDPYGRPAAPYGDPSSYGHDPYGGQGHGYDGHTQNYDPYGNPVPGGGAPQQNWVPQQAPRPGYEQPSYAPSGYEQPYGQPGYGQETYGGAPYGEQSYAGQPQYGAQGYARPGYADPAPSGHRPVEQEAPRGYPEEPQHHREQPPRPPEQRRPTEDADPADGPEASAPGADRGPDYRTEQFAFIEEPDEDSEDVIDWLKFTESRTERREEAKRRGRSRRVLLVVLLVLLVAGGTGYLWWAGKLPGLSGPGGAAAEAGAGQKRDVLVVHLRDTRTGDSSTALLVDNETTGKGTTVLLPNNLILTKDDGTATTLGKSVKDDGTEPTRDSLGTLLGADLKASWRLDTPYLENLVETVGGISVDTDTTVPGAKHGDSPLVKPGHERLLNGQSAVAYATYRGPGETQDKQLKRFGQVMQATLKKVSSDADGATATVKSLLQVLDPPLTEAQLGSSLAVRAELAKTGAYGTLLLPVQANGTLGPDAAGSVVKNVLGGTVKKTDPNSTPRVSVRNATGAAKAAPKAQAALVNGGYTYVSGGTADADQAASQVTYEDAADHGRAAEVAKTLGLPDGAVRKAHGAANADITVVLGQDYRG</sequence>
<keyword evidence="3" id="KW-0472">Membrane</keyword>
<dbReference type="EMBL" id="JBEZVI010000007">
    <property type="protein sequence ID" value="MEU3710641.1"/>
    <property type="molecule type" value="Genomic_DNA"/>
</dbReference>
<keyword evidence="3" id="KW-0812">Transmembrane</keyword>
<dbReference type="PANTHER" id="PTHR33392:SF6">
    <property type="entry name" value="POLYISOPRENYL-TEICHOIC ACID--PEPTIDOGLYCAN TEICHOIC ACID TRANSFERASE TAGU"/>
    <property type="match status" value="1"/>
</dbReference>
<keyword evidence="3" id="KW-1133">Transmembrane helix</keyword>
<name>A0ABV2YYY5_9ACTN</name>
<evidence type="ECO:0000256" key="2">
    <source>
        <dbReference type="SAM" id="MobiDB-lite"/>
    </source>
</evidence>
<organism evidence="6 7">
    <name type="scientific">Streptomyces catenulae</name>
    <dbReference type="NCBI Taxonomy" id="66875"/>
    <lineage>
        <taxon>Bacteria</taxon>
        <taxon>Bacillati</taxon>
        <taxon>Actinomycetota</taxon>
        <taxon>Actinomycetes</taxon>
        <taxon>Kitasatosporales</taxon>
        <taxon>Streptomycetaceae</taxon>
        <taxon>Streptomyces</taxon>
    </lineage>
</organism>
<evidence type="ECO:0000256" key="1">
    <source>
        <dbReference type="ARBA" id="ARBA00006068"/>
    </source>
</evidence>
<evidence type="ECO:0000259" key="5">
    <source>
        <dbReference type="Pfam" id="PF13399"/>
    </source>
</evidence>
<feature type="domain" description="Cell envelope-related transcriptional attenuator" evidence="4">
    <location>
        <begin position="360"/>
        <end position="470"/>
    </location>
</feature>
<feature type="domain" description="LytR/CpsA/Psr regulator C-terminal" evidence="5">
    <location>
        <begin position="552"/>
        <end position="638"/>
    </location>
</feature>
<reference evidence="6 7" key="1">
    <citation type="submission" date="2024-06" db="EMBL/GenBank/DDBJ databases">
        <title>The Natural Products Discovery Center: Release of the First 8490 Sequenced Strains for Exploring Actinobacteria Biosynthetic Diversity.</title>
        <authorList>
            <person name="Kalkreuter E."/>
            <person name="Kautsar S.A."/>
            <person name="Yang D."/>
            <person name="Bader C.D."/>
            <person name="Teijaro C.N."/>
            <person name="Fluegel L."/>
            <person name="Davis C.M."/>
            <person name="Simpson J.R."/>
            <person name="Lauterbach L."/>
            <person name="Steele A.D."/>
            <person name="Gui C."/>
            <person name="Meng S."/>
            <person name="Li G."/>
            <person name="Viehrig K."/>
            <person name="Ye F."/>
            <person name="Su P."/>
            <person name="Kiefer A.F."/>
            <person name="Nichols A."/>
            <person name="Cepeda A.J."/>
            <person name="Yan W."/>
            <person name="Fan B."/>
            <person name="Jiang Y."/>
            <person name="Adhikari A."/>
            <person name="Zheng C.-J."/>
            <person name="Schuster L."/>
            <person name="Cowan T.M."/>
            <person name="Smanski M.J."/>
            <person name="Chevrette M.G."/>
            <person name="De Carvalho L.P.S."/>
            <person name="Shen B."/>
        </authorList>
    </citation>
    <scope>NUCLEOTIDE SEQUENCE [LARGE SCALE GENOMIC DNA]</scope>
    <source>
        <strain evidence="6 7">NPDC033039</strain>
    </source>
</reference>
<dbReference type="InterPro" id="IPR050922">
    <property type="entry name" value="LytR/CpsA/Psr_CW_biosynth"/>
</dbReference>
<feature type="region of interest" description="Disordered" evidence="2">
    <location>
        <begin position="1"/>
        <end position="224"/>
    </location>
</feature>
<dbReference type="Gene3D" id="3.30.70.2390">
    <property type="match status" value="1"/>
</dbReference>
<dbReference type="Gene3D" id="3.40.630.190">
    <property type="entry name" value="LCP protein"/>
    <property type="match status" value="1"/>
</dbReference>
<feature type="compositionally biased region" description="Basic and acidic residues" evidence="2">
    <location>
        <begin position="172"/>
        <end position="204"/>
    </location>
</feature>
<evidence type="ECO:0000259" key="4">
    <source>
        <dbReference type="Pfam" id="PF03816"/>
    </source>
</evidence>
<keyword evidence="7" id="KW-1185">Reference proteome</keyword>
<dbReference type="PANTHER" id="PTHR33392">
    <property type="entry name" value="POLYISOPRENYL-TEICHOIC ACID--PEPTIDOGLYCAN TEICHOIC ACID TRANSFERASE TAGU"/>
    <property type="match status" value="1"/>
</dbReference>
<dbReference type="InterPro" id="IPR027381">
    <property type="entry name" value="LytR/CpsA/Psr_C"/>
</dbReference>
<accession>A0ABV2YYY5</accession>
<evidence type="ECO:0000313" key="6">
    <source>
        <dbReference type="EMBL" id="MEU3710641.1"/>
    </source>
</evidence>
<proteinExistence type="inferred from homology"/>
<dbReference type="Proteomes" id="UP001550853">
    <property type="component" value="Unassembled WGS sequence"/>
</dbReference>
<evidence type="ECO:0000313" key="7">
    <source>
        <dbReference type="Proteomes" id="UP001550853"/>
    </source>
</evidence>
<evidence type="ECO:0000256" key="3">
    <source>
        <dbReference type="SAM" id="Phobius"/>
    </source>
</evidence>
<comment type="similarity">
    <text evidence="1">Belongs to the LytR/CpsA/Psr (LCP) family.</text>
</comment>
<dbReference type="InterPro" id="IPR004474">
    <property type="entry name" value="LytR_CpsA_psr"/>
</dbReference>